<sequence length="96" mass="10819">MSGRADELVKIIEEIYQKQTNLEIDPNISRNMTGYYAFSWKRYEHSTHPMAPAVILETGFLINPAEARILINNPKLPASAIAKALITFLREKVSAS</sequence>
<evidence type="ECO:0000313" key="2">
    <source>
        <dbReference type="Proteomes" id="UP000177354"/>
    </source>
</evidence>
<protein>
    <submittedName>
        <fullName evidence="1">Uncharacterized protein</fullName>
    </submittedName>
</protein>
<dbReference type="SUPFAM" id="SSF53187">
    <property type="entry name" value="Zn-dependent exopeptidases"/>
    <property type="match status" value="1"/>
</dbReference>
<name>A0A1F5Z0X8_9BACT</name>
<organism evidence="1 2">
    <name type="scientific">Candidatus Gottesmanbacteria bacterium RIFCSPHIGHO2_01_FULL_40_15</name>
    <dbReference type="NCBI Taxonomy" id="1798376"/>
    <lineage>
        <taxon>Bacteria</taxon>
        <taxon>Candidatus Gottesmaniibacteriota</taxon>
    </lineage>
</organism>
<dbReference type="Proteomes" id="UP000177354">
    <property type="component" value="Unassembled WGS sequence"/>
</dbReference>
<evidence type="ECO:0000313" key="1">
    <source>
        <dbReference type="EMBL" id="OGG06003.1"/>
    </source>
</evidence>
<dbReference type="Gene3D" id="3.40.630.40">
    <property type="entry name" value="Zn-dependent exopeptidases"/>
    <property type="match status" value="1"/>
</dbReference>
<reference evidence="1 2" key="1">
    <citation type="journal article" date="2016" name="Nat. Commun.">
        <title>Thousands of microbial genomes shed light on interconnected biogeochemical processes in an aquifer system.</title>
        <authorList>
            <person name="Anantharaman K."/>
            <person name="Brown C.T."/>
            <person name="Hug L.A."/>
            <person name="Sharon I."/>
            <person name="Castelle C.J."/>
            <person name="Probst A.J."/>
            <person name="Thomas B.C."/>
            <person name="Singh A."/>
            <person name="Wilkins M.J."/>
            <person name="Karaoz U."/>
            <person name="Brodie E.L."/>
            <person name="Williams K.H."/>
            <person name="Hubbard S.S."/>
            <person name="Banfield J.F."/>
        </authorList>
    </citation>
    <scope>NUCLEOTIDE SEQUENCE [LARGE SCALE GENOMIC DNA]</scope>
</reference>
<proteinExistence type="predicted"/>
<accession>A0A1F5Z0X8</accession>
<dbReference type="EMBL" id="MFJF01000020">
    <property type="protein sequence ID" value="OGG06003.1"/>
    <property type="molecule type" value="Genomic_DNA"/>
</dbReference>
<gene>
    <name evidence="1" type="ORF">A2777_02580</name>
</gene>
<dbReference type="AlphaFoldDB" id="A0A1F5Z0X8"/>
<comment type="caution">
    <text evidence="1">The sequence shown here is derived from an EMBL/GenBank/DDBJ whole genome shotgun (WGS) entry which is preliminary data.</text>
</comment>